<comment type="similarity">
    <text evidence="1 4">Belongs to the iron/ascorbate-dependent oxidoreductase family.</text>
</comment>
<keyword evidence="2 4" id="KW-0479">Metal-binding</keyword>
<dbReference type="HOGENOM" id="CLU_010119_16_3_1"/>
<evidence type="ECO:0000313" key="7">
    <source>
        <dbReference type="Proteomes" id="UP000001514"/>
    </source>
</evidence>
<dbReference type="InterPro" id="IPR027443">
    <property type="entry name" value="IPNS-like_sf"/>
</dbReference>
<dbReference type="GO" id="GO:0046872">
    <property type="term" value="F:metal ion binding"/>
    <property type="evidence" value="ECO:0007669"/>
    <property type="project" value="UniProtKB-KW"/>
</dbReference>
<dbReference type="PROSITE" id="PS51471">
    <property type="entry name" value="FE2OG_OXY"/>
    <property type="match status" value="1"/>
</dbReference>
<evidence type="ECO:0000256" key="2">
    <source>
        <dbReference type="ARBA" id="ARBA00022723"/>
    </source>
</evidence>
<evidence type="ECO:0000313" key="6">
    <source>
        <dbReference type="EMBL" id="EFJ30274.1"/>
    </source>
</evidence>
<reference evidence="6 7" key="1">
    <citation type="journal article" date="2011" name="Science">
        <title>The Selaginella genome identifies genetic changes associated with the evolution of vascular plants.</title>
        <authorList>
            <person name="Banks J.A."/>
            <person name="Nishiyama T."/>
            <person name="Hasebe M."/>
            <person name="Bowman J.L."/>
            <person name="Gribskov M."/>
            <person name="dePamphilis C."/>
            <person name="Albert V.A."/>
            <person name="Aono N."/>
            <person name="Aoyama T."/>
            <person name="Ambrose B.A."/>
            <person name="Ashton N.W."/>
            <person name="Axtell M.J."/>
            <person name="Barker E."/>
            <person name="Barker M.S."/>
            <person name="Bennetzen J.L."/>
            <person name="Bonawitz N.D."/>
            <person name="Chapple C."/>
            <person name="Cheng C."/>
            <person name="Correa L.G."/>
            <person name="Dacre M."/>
            <person name="DeBarry J."/>
            <person name="Dreyer I."/>
            <person name="Elias M."/>
            <person name="Engstrom E.M."/>
            <person name="Estelle M."/>
            <person name="Feng L."/>
            <person name="Finet C."/>
            <person name="Floyd S.K."/>
            <person name="Frommer W.B."/>
            <person name="Fujita T."/>
            <person name="Gramzow L."/>
            <person name="Gutensohn M."/>
            <person name="Harholt J."/>
            <person name="Hattori M."/>
            <person name="Heyl A."/>
            <person name="Hirai T."/>
            <person name="Hiwatashi Y."/>
            <person name="Ishikawa M."/>
            <person name="Iwata M."/>
            <person name="Karol K.G."/>
            <person name="Koehler B."/>
            <person name="Kolukisaoglu U."/>
            <person name="Kubo M."/>
            <person name="Kurata T."/>
            <person name="Lalonde S."/>
            <person name="Li K."/>
            <person name="Li Y."/>
            <person name="Litt A."/>
            <person name="Lyons E."/>
            <person name="Manning G."/>
            <person name="Maruyama T."/>
            <person name="Michael T.P."/>
            <person name="Mikami K."/>
            <person name="Miyazaki S."/>
            <person name="Morinaga S."/>
            <person name="Murata T."/>
            <person name="Mueller-Roeber B."/>
            <person name="Nelson D.R."/>
            <person name="Obara M."/>
            <person name="Oguri Y."/>
            <person name="Olmstead R.G."/>
            <person name="Onodera N."/>
            <person name="Petersen B.L."/>
            <person name="Pils B."/>
            <person name="Prigge M."/>
            <person name="Rensing S.A."/>
            <person name="Riano-Pachon D.M."/>
            <person name="Roberts A.W."/>
            <person name="Sato Y."/>
            <person name="Scheller H.V."/>
            <person name="Schulz B."/>
            <person name="Schulz C."/>
            <person name="Shakirov E.V."/>
            <person name="Shibagaki N."/>
            <person name="Shinohara N."/>
            <person name="Shippen D.E."/>
            <person name="Soerensen I."/>
            <person name="Sotooka R."/>
            <person name="Sugimoto N."/>
            <person name="Sugita M."/>
            <person name="Sumikawa N."/>
            <person name="Tanurdzic M."/>
            <person name="Theissen G."/>
            <person name="Ulvskov P."/>
            <person name="Wakazuki S."/>
            <person name="Weng J.K."/>
            <person name="Willats W.W."/>
            <person name="Wipf D."/>
            <person name="Wolf P.G."/>
            <person name="Yang L."/>
            <person name="Zimmer A.D."/>
            <person name="Zhu Q."/>
            <person name="Mitros T."/>
            <person name="Hellsten U."/>
            <person name="Loque D."/>
            <person name="Otillar R."/>
            <person name="Salamov A."/>
            <person name="Schmutz J."/>
            <person name="Shapiro H."/>
            <person name="Lindquist E."/>
            <person name="Lucas S."/>
            <person name="Rokhsar D."/>
            <person name="Grigoriev I.V."/>
        </authorList>
    </citation>
    <scope>NUCLEOTIDE SEQUENCE [LARGE SCALE GENOMIC DNA]</scope>
</reference>
<name>D8RD93_SELML</name>
<dbReference type="Gene3D" id="2.60.120.330">
    <property type="entry name" value="B-lactam Antibiotic, Isopenicillin N Synthase, Chain"/>
    <property type="match status" value="1"/>
</dbReference>
<sequence>MDSGVPAVQSLVENGTAHVPQRFVRPIHDRPSKFSSPDLDDIPVINASQLSDKIELQKLDKACREWGFFQLTDHGIPPALMQSARGVIREFFRLPQEEKESYTASSTKLRREGYGRYFLPSKDTVLDWGDVFFHALPPVALPWPVHPAEYKETIQAYGAQVRSLALKLLAALSRALGQPPELFGDAFGPDAHSSLRMNYYPPCPEPDLVLGLSPHSDGVGITILLQDEVEGLQIRKNGEWKPVKSMPDAFVVNIGDILEVMSNGIYKSVEHRATVSSGNARMSAAFFFSPGFEAVLKPLVPDEKPLFRELTFREFITAYMGNALNGKQHLEYAKL</sequence>
<dbReference type="STRING" id="88036.D8RD93"/>
<keyword evidence="6" id="KW-0223">Dioxygenase</keyword>
<dbReference type="PANTHER" id="PTHR47991">
    <property type="entry name" value="OXOGLUTARATE/IRON-DEPENDENT DIOXYGENASE"/>
    <property type="match status" value="1"/>
</dbReference>
<evidence type="ECO:0000256" key="4">
    <source>
        <dbReference type="RuleBase" id="RU003682"/>
    </source>
</evidence>
<dbReference type="eggNOG" id="KOG0143">
    <property type="taxonomic scope" value="Eukaryota"/>
</dbReference>
<dbReference type="InterPro" id="IPR026992">
    <property type="entry name" value="DIOX_N"/>
</dbReference>
<keyword evidence="7" id="KW-1185">Reference proteome</keyword>
<dbReference type="Pfam" id="PF03171">
    <property type="entry name" value="2OG-FeII_Oxy"/>
    <property type="match status" value="1"/>
</dbReference>
<keyword evidence="3 4" id="KW-0408">Iron</keyword>
<evidence type="ECO:0000256" key="1">
    <source>
        <dbReference type="ARBA" id="ARBA00008056"/>
    </source>
</evidence>
<dbReference type="Proteomes" id="UP000001514">
    <property type="component" value="Unassembled WGS sequence"/>
</dbReference>
<dbReference type="InParanoid" id="D8RD93"/>
<dbReference type="InterPro" id="IPR005123">
    <property type="entry name" value="Oxoglu/Fe-dep_dioxygenase_dom"/>
</dbReference>
<dbReference type="GO" id="GO:0051213">
    <property type="term" value="F:dioxygenase activity"/>
    <property type="evidence" value="ECO:0007669"/>
    <property type="project" value="UniProtKB-KW"/>
</dbReference>
<dbReference type="EMBL" id="GL377576">
    <property type="protein sequence ID" value="EFJ30274.1"/>
    <property type="molecule type" value="Genomic_DNA"/>
</dbReference>
<dbReference type="SUPFAM" id="SSF51197">
    <property type="entry name" value="Clavaminate synthase-like"/>
    <property type="match status" value="1"/>
</dbReference>
<protein>
    <submittedName>
        <fullName evidence="6">2-oxoacid-dependent dioxygenase</fullName>
    </submittedName>
</protein>
<dbReference type="PRINTS" id="PR00682">
    <property type="entry name" value="IPNSYNTHASE"/>
</dbReference>
<dbReference type="InterPro" id="IPR050295">
    <property type="entry name" value="Plant_2OG-oxidoreductases"/>
</dbReference>
<keyword evidence="4" id="KW-0560">Oxidoreductase</keyword>
<feature type="domain" description="Fe2OG dioxygenase" evidence="5">
    <location>
        <begin position="190"/>
        <end position="290"/>
    </location>
</feature>
<accession>D8RD93</accession>
<gene>
    <name evidence="6" type="ORF">SELMODRAFT_453066</name>
</gene>
<dbReference type="KEGG" id="smo:SELMODRAFT_453066"/>
<evidence type="ECO:0000259" key="5">
    <source>
        <dbReference type="PROSITE" id="PS51471"/>
    </source>
</evidence>
<dbReference type="FunFam" id="2.60.120.330:FF:000079">
    <property type="entry name" value="Protein SRG1"/>
    <property type="match status" value="1"/>
</dbReference>
<proteinExistence type="inferred from homology"/>
<dbReference type="FunCoup" id="D8RD93">
    <property type="interactions" value="329"/>
</dbReference>
<organism evidence="7">
    <name type="scientific">Selaginella moellendorffii</name>
    <name type="common">Spikemoss</name>
    <dbReference type="NCBI Taxonomy" id="88036"/>
    <lineage>
        <taxon>Eukaryota</taxon>
        <taxon>Viridiplantae</taxon>
        <taxon>Streptophyta</taxon>
        <taxon>Embryophyta</taxon>
        <taxon>Tracheophyta</taxon>
        <taxon>Lycopodiopsida</taxon>
        <taxon>Selaginellales</taxon>
        <taxon>Selaginellaceae</taxon>
        <taxon>Selaginella</taxon>
    </lineage>
</organism>
<dbReference type="OrthoDB" id="288590at2759"/>
<dbReference type="Gramene" id="EFJ30274">
    <property type="protein sequence ID" value="EFJ30274"/>
    <property type="gene ID" value="SELMODRAFT_453066"/>
</dbReference>
<dbReference type="Pfam" id="PF14226">
    <property type="entry name" value="DIOX_N"/>
    <property type="match status" value="1"/>
</dbReference>
<evidence type="ECO:0000256" key="3">
    <source>
        <dbReference type="ARBA" id="ARBA00023004"/>
    </source>
</evidence>
<dbReference type="AlphaFoldDB" id="D8RD93"/>
<dbReference type="InterPro" id="IPR044861">
    <property type="entry name" value="IPNS-like_FE2OG_OXY"/>
</dbReference>